<dbReference type="OrthoDB" id="7571274at2"/>
<dbReference type="Pfam" id="PF07589">
    <property type="entry name" value="PEP-CTERM"/>
    <property type="match status" value="1"/>
</dbReference>
<dbReference type="EMBL" id="QFYS01000005">
    <property type="protein sequence ID" value="RAK64973.1"/>
    <property type="molecule type" value="Genomic_DNA"/>
</dbReference>
<sequence>MAVMTMARAWRAKMVGALALAALVLPSKAPAAHVLFTLDTGADVLAFTLPQAPTPSPGVVTTDYFGFWNLDATLNDTPVVIELIQFWAGGFARGGFDARINSALSFHANGPQLYSGPTNSPTFLTGSFTTRGGALSIESVGAAVPEPGAWALMILGFGGVGAVVRVRRSRTLSIEAQAAAHPC</sequence>
<gene>
    <name evidence="3" type="ORF">DJ019_13285</name>
</gene>
<evidence type="ECO:0000313" key="4">
    <source>
        <dbReference type="Proteomes" id="UP000249524"/>
    </source>
</evidence>
<dbReference type="Proteomes" id="UP000249524">
    <property type="component" value="Unassembled WGS sequence"/>
</dbReference>
<comment type="caution">
    <text evidence="3">The sequence shown here is derived from an EMBL/GenBank/DDBJ whole genome shotgun (WGS) entry which is preliminary data.</text>
</comment>
<feature type="signal peptide" evidence="1">
    <location>
        <begin position="1"/>
        <end position="31"/>
    </location>
</feature>
<dbReference type="NCBIfam" id="TIGR02595">
    <property type="entry name" value="PEP_CTERM"/>
    <property type="match status" value="1"/>
</dbReference>
<protein>
    <recommendedName>
        <fullName evidence="2">Ice-binding protein C-terminal domain-containing protein</fullName>
    </recommendedName>
</protein>
<name>A0A328BCZ5_9CAUL</name>
<reference evidence="3 4" key="1">
    <citation type="submission" date="2018-05" db="EMBL/GenBank/DDBJ databases">
        <authorList>
            <person name="Lanie J.A."/>
            <person name="Ng W.-L."/>
            <person name="Kazmierczak K.M."/>
            <person name="Andrzejewski T.M."/>
            <person name="Davidsen T.M."/>
            <person name="Wayne K.J."/>
            <person name="Tettelin H."/>
            <person name="Glass J.I."/>
            <person name="Rusch D."/>
            <person name="Podicherti R."/>
            <person name="Tsui H.-C.T."/>
            <person name="Winkler M.E."/>
        </authorList>
    </citation>
    <scope>NUCLEOTIDE SEQUENCE [LARGE SCALE GENOMIC DNA]</scope>
    <source>
        <strain evidence="3 4">BUT-10</strain>
    </source>
</reference>
<evidence type="ECO:0000256" key="1">
    <source>
        <dbReference type="SAM" id="SignalP"/>
    </source>
</evidence>
<evidence type="ECO:0000313" key="3">
    <source>
        <dbReference type="EMBL" id="RAK64973.1"/>
    </source>
</evidence>
<keyword evidence="1" id="KW-0732">Signal</keyword>
<feature type="chain" id="PRO_5016305886" description="Ice-binding protein C-terminal domain-containing protein" evidence="1">
    <location>
        <begin position="32"/>
        <end position="183"/>
    </location>
</feature>
<feature type="domain" description="Ice-binding protein C-terminal" evidence="2">
    <location>
        <begin position="143"/>
        <end position="168"/>
    </location>
</feature>
<keyword evidence="4" id="KW-1185">Reference proteome</keyword>
<evidence type="ECO:0000259" key="2">
    <source>
        <dbReference type="Pfam" id="PF07589"/>
    </source>
</evidence>
<dbReference type="AlphaFoldDB" id="A0A328BCZ5"/>
<dbReference type="NCBIfam" id="NF035944">
    <property type="entry name" value="PEPxxWA-CTERM"/>
    <property type="match status" value="1"/>
</dbReference>
<dbReference type="InterPro" id="IPR013424">
    <property type="entry name" value="Ice-binding_C"/>
</dbReference>
<accession>A0A328BCZ5</accession>
<organism evidence="3 4">
    <name type="scientific">Phenylobacterium kunshanense</name>
    <dbReference type="NCBI Taxonomy" id="1445034"/>
    <lineage>
        <taxon>Bacteria</taxon>
        <taxon>Pseudomonadati</taxon>
        <taxon>Pseudomonadota</taxon>
        <taxon>Alphaproteobacteria</taxon>
        <taxon>Caulobacterales</taxon>
        <taxon>Caulobacteraceae</taxon>
        <taxon>Phenylobacterium</taxon>
    </lineage>
</organism>
<proteinExistence type="predicted"/>